<dbReference type="GO" id="GO:0005737">
    <property type="term" value="C:cytoplasm"/>
    <property type="evidence" value="ECO:0007669"/>
    <property type="project" value="TreeGrafter"/>
</dbReference>
<dbReference type="GO" id="GO:0003677">
    <property type="term" value="F:DNA binding"/>
    <property type="evidence" value="ECO:0007669"/>
    <property type="project" value="UniProtKB-KW"/>
</dbReference>
<dbReference type="EMBL" id="JACHGV010000006">
    <property type="protein sequence ID" value="MBB6078410.1"/>
    <property type="molecule type" value="Genomic_DNA"/>
</dbReference>
<organism evidence="4 5">
    <name type="scientific">Streptomyces paradoxus</name>
    <dbReference type="NCBI Taxonomy" id="66375"/>
    <lineage>
        <taxon>Bacteria</taxon>
        <taxon>Bacillati</taxon>
        <taxon>Actinomycetota</taxon>
        <taxon>Actinomycetes</taxon>
        <taxon>Kitasatosporales</taxon>
        <taxon>Streptomycetaceae</taxon>
        <taxon>Streptomyces</taxon>
    </lineage>
</organism>
<reference evidence="4 5" key="1">
    <citation type="submission" date="2020-08" db="EMBL/GenBank/DDBJ databases">
        <title>Genomic Encyclopedia of Type Strains, Phase IV (KMG-IV): sequencing the most valuable type-strain genomes for metagenomic binning, comparative biology and taxonomic classification.</title>
        <authorList>
            <person name="Goeker M."/>
        </authorList>
    </citation>
    <scope>NUCLEOTIDE SEQUENCE [LARGE SCALE GENOMIC DNA]</scope>
    <source>
        <strain evidence="4 5">DSM 43350</strain>
    </source>
</reference>
<dbReference type="Pfam" id="PF00196">
    <property type="entry name" value="GerE"/>
    <property type="match status" value="1"/>
</dbReference>
<keyword evidence="5" id="KW-1185">Reference proteome</keyword>
<dbReference type="SUPFAM" id="SSF48452">
    <property type="entry name" value="TPR-like"/>
    <property type="match status" value="1"/>
</dbReference>
<sequence>MLYGRQRELQALSRLVAEAGAGRGGALIVEGDAGVGKTALLRRAVAAAGSGTRVLTCSGVQAEVALAFGGLQRLLTPLLDRLPELPDDQAAALHSALGLSTAPAADLLVRTAVLSLLDRAAARTPLLLVADDLHWLDPATAGVLLFAARRIEGRSIAFLAAVREVGEATGDLPQLTLRGLAPDAASALLDEHGWGTPGPARRAVVAAVGGNPLALEELVRLGSPAEVAEKVVLTGTAPLSLRLREVFAQRTRELPESARTLLLVAAAEDSGHTGTVLAAARRLAVDAQALDVVEAAGYLEEVPGARLRFRHPLVRAAVYADASARRRALAHRALADELATQHPEGGQRERAVWHRALAATGPDERLAEALEAGAETVRRRGGLAAAAAVLHRAALLSPTEQMHTRRLAAAAHAAWKSGSPQLAHPLLREALSRPADDGTQLELDRLRGMMELWGGDQQAAVARLLDSAATLAGRSPDKAVTLAFMAVDGALRADRTDEALRAARLIEAAGVEDPGYARYGSWLADAVVGRPRDRLTPWQILQAAPEGLSRNDAHLHTWPAALGHLGASPRIARSFIVEACDHFATSGMLAVRGLLLSWLADLEYRTGLWPECEAHAQEGLRMARDVGQPVLEADLLAVLALLSAGRGEAEDCRGYAERAQALAVPQANRSAAGTAQWALGRLSLAAGDYAEACERLAALGEPGSPFAHSRVARQAALDVVEAHVRANRREAAEQSARAFEEWAGQTTLVWPELARHGIRALLAEDDAADKHFQAALSAAGAADAPLARGHTALLYGEWLRRNRHEGEARAQLRSALDTLEGLGARGEAERARAQLRAAGGAPRRRGGDPSARLTVQELQVARLAAEGLSNREIGARLSLSPRTVGYHLYKVFPKLGISSRSQLRDADLDAVG</sequence>
<dbReference type="PANTHER" id="PTHR16305">
    <property type="entry name" value="TESTICULAR SOLUBLE ADENYLYL CYCLASE"/>
    <property type="match status" value="1"/>
</dbReference>
<accession>A0A7W9WJC5</accession>
<dbReference type="GO" id="GO:0005524">
    <property type="term" value="F:ATP binding"/>
    <property type="evidence" value="ECO:0007669"/>
    <property type="project" value="UniProtKB-KW"/>
</dbReference>
<gene>
    <name evidence="4" type="ORF">HNR57_004342</name>
</gene>
<evidence type="ECO:0000313" key="4">
    <source>
        <dbReference type="EMBL" id="MBB6078410.1"/>
    </source>
</evidence>
<protein>
    <submittedName>
        <fullName evidence="4">DNA-binding CsgD family transcriptional regulator</fullName>
    </submittedName>
</protein>
<evidence type="ECO:0000256" key="2">
    <source>
        <dbReference type="ARBA" id="ARBA00022840"/>
    </source>
</evidence>
<dbReference type="InterPro" id="IPR011990">
    <property type="entry name" value="TPR-like_helical_dom_sf"/>
</dbReference>
<name>A0A7W9WJC5_9ACTN</name>
<evidence type="ECO:0000256" key="1">
    <source>
        <dbReference type="ARBA" id="ARBA00022741"/>
    </source>
</evidence>
<dbReference type="SMART" id="SM00421">
    <property type="entry name" value="HTH_LUXR"/>
    <property type="match status" value="1"/>
</dbReference>
<dbReference type="Pfam" id="PF13191">
    <property type="entry name" value="AAA_16"/>
    <property type="match status" value="1"/>
</dbReference>
<dbReference type="Proteomes" id="UP000591537">
    <property type="component" value="Unassembled WGS sequence"/>
</dbReference>
<dbReference type="PROSITE" id="PS50043">
    <property type="entry name" value="HTH_LUXR_2"/>
    <property type="match status" value="1"/>
</dbReference>
<dbReference type="AlphaFoldDB" id="A0A7W9WJC5"/>
<proteinExistence type="predicted"/>
<keyword evidence="2" id="KW-0067">ATP-binding</keyword>
<evidence type="ECO:0000259" key="3">
    <source>
        <dbReference type="PROSITE" id="PS50043"/>
    </source>
</evidence>
<dbReference type="GO" id="GO:0004016">
    <property type="term" value="F:adenylate cyclase activity"/>
    <property type="evidence" value="ECO:0007669"/>
    <property type="project" value="TreeGrafter"/>
</dbReference>
<dbReference type="PRINTS" id="PR00038">
    <property type="entry name" value="HTHLUXR"/>
</dbReference>
<dbReference type="InterPro" id="IPR016032">
    <property type="entry name" value="Sig_transdc_resp-reg_C-effctor"/>
</dbReference>
<dbReference type="RefSeq" id="WP_184561777.1">
    <property type="nucleotide sequence ID" value="NZ_BAAARS010000007.1"/>
</dbReference>
<dbReference type="GO" id="GO:0006355">
    <property type="term" value="P:regulation of DNA-templated transcription"/>
    <property type="evidence" value="ECO:0007669"/>
    <property type="project" value="InterPro"/>
</dbReference>
<dbReference type="InterPro" id="IPR000792">
    <property type="entry name" value="Tscrpt_reg_LuxR_C"/>
</dbReference>
<dbReference type="Gene3D" id="1.10.10.10">
    <property type="entry name" value="Winged helix-like DNA-binding domain superfamily/Winged helix DNA-binding domain"/>
    <property type="match status" value="1"/>
</dbReference>
<dbReference type="InterPro" id="IPR036388">
    <property type="entry name" value="WH-like_DNA-bd_sf"/>
</dbReference>
<dbReference type="PANTHER" id="PTHR16305:SF35">
    <property type="entry name" value="TRANSCRIPTIONAL ACTIVATOR DOMAIN"/>
    <property type="match status" value="1"/>
</dbReference>
<evidence type="ECO:0000313" key="5">
    <source>
        <dbReference type="Proteomes" id="UP000591537"/>
    </source>
</evidence>
<dbReference type="CDD" id="cd06170">
    <property type="entry name" value="LuxR_C_like"/>
    <property type="match status" value="1"/>
</dbReference>
<dbReference type="Gene3D" id="1.25.40.10">
    <property type="entry name" value="Tetratricopeptide repeat domain"/>
    <property type="match status" value="1"/>
</dbReference>
<keyword evidence="4" id="KW-0238">DNA-binding</keyword>
<keyword evidence="1" id="KW-0547">Nucleotide-binding</keyword>
<comment type="caution">
    <text evidence="4">The sequence shown here is derived from an EMBL/GenBank/DDBJ whole genome shotgun (WGS) entry which is preliminary data.</text>
</comment>
<dbReference type="InterPro" id="IPR041664">
    <property type="entry name" value="AAA_16"/>
</dbReference>
<feature type="domain" description="HTH luxR-type" evidence="3">
    <location>
        <begin position="846"/>
        <end position="912"/>
    </location>
</feature>
<dbReference type="SUPFAM" id="SSF46894">
    <property type="entry name" value="C-terminal effector domain of the bipartite response regulators"/>
    <property type="match status" value="1"/>
</dbReference>
<dbReference type="SUPFAM" id="SSF52540">
    <property type="entry name" value="P-loop containing nucleoside triphosphate hydrolases"/>
    <property type="match status" value="1"/>
</dbReference>
<dbReference type="InterPro" id="IPR027417">
    <property type="entry name" value="P-loop_NTPase"/>
</dbReference>